<name>A0ACC0VGQ1_9HYPO</name>
<gene>
    <name evidence="1" type="ORF">N3K66_001172</name>
</gene>
<comment type="caution">
    <text evidence="1">The sequence shown here is derived from an EMBL/GenBank/DDBJ whole genome shotgun (WGS) entry which is preliminary data.</text>
</comment>
<keyword evidence="2" id="KW-1185">Reference proteome</keyword>
<accession>A0ACC0VGQ1</accession>
<organism evidence="1 2">
    <name type="scientific">Trichothecium roseum</name>
    <dbReference type="NCBI Taxonomy" id="47278"/>
    <lineage>
        <taxon>Eukaryota</taxon>
        <taxon>Fungi</taxon>
        <taxon>Dikarya</taxon>
        <taxon>Ascomycota</taxon>
        <taxon>Pezizomycotina</taxon>
        <taxon>Sordariomycetes</taxon>
        <taxon>Hypocreomycetidae</taxon>
        <taxon>Hypocreales</taxon>
        <taxon>Hypocreales incertae sedis</taxon>
        <taxon>Trichothecium</taxon>
    </lineage>
</organism>
<evidence type="ECO:0000313" key="2">
    <source>
        <dbReference type="Proteomes" id="UP001163324"/>
    </source>
</evidence>
<dbReference type="EMBL" id="CM047940">
    <property type="protein sequence ID" value="KAI9904643.1"/>
    <property type="molecule type" value="Genomic_DNA"/>
</dbReference>
<protein>
    <submittedName>
        <fullName evidence="1">Uncharacterized protein</fullName>
    </submittedName>
</protein>
<dbReference type="Proteomes" id="UP001163324">
    <property type="component" value="Chromosome 1"/>
</dbReference>
<proteinExistence type="predicted"/>
<sequence length="283" mass="32682">MCQLVCTIYICIHVAKDVKRCDSYRHHQCFPKFAPNPVAQLCSNCEYPDEAYIQIPAPSAGTPPSPTARQWHTGPAEQTSRRVVSEAWRRRQQMKQHLMVRDFEARAKRMQARRQAHTSPKEKQFRRWFRFIRERYIWHERDHPDDNVPEDPEILANRGTPRERLRARMREVKRALLEALQGKPDKTISWWVGGSGVYYMEPARYIGAAADGAAVEDFSMDVEDDDDDDSTDSDDGDGFSGWEIERCETPLSIITEGDECEESPCHGRLPERRGSSIVAARHH</sequence>
<evidence type="ECO:0000313" key="1">
    <source>
        <dbReference type="EMBL" id="KAI9904643.1"/>
    </source>
</evidence>
<reference evidence="1" key="1">
    <citation type="submission" date="2022-10" db="EMBL/GenBank/DDBJ databases">
        <title>Complete Genome of Trichothecium roseum strain YXFP-22015, a Plant Pathogen Isolated from Citrus.</title>
        <authorList>
            <person name="Wang Y."/>
            <person name="Zhu L."/>
        </authorList>
    </citation>
    <scope>NUCLEOTIDE SEQUENCE</scope>
    <source>
        <strain evidence="1">YXFP-22015</strain>
    </source>
</reference>